<dbReference type="EMBL" id="PCRH01000034">
    <property type="protein sequence ID" value="PIP17141.1"/>
    <property type="molecule type" value="Genomic_DNA"/>
</dbReference>
<evidence type="ECO:0000256" key="1">
    <source>
        <dbReference type="SAM" id="Phobius"/>
    </source>
</evidence>
<comment type="caution">
    <text evidence="2">The sequence shown here is derived from an EMBL/GenBank/DDBJ whole genome shotgun (WGS) entry which is preliminary data.</text>
</comment>
<name>A0A2G9YF37_9BACT</name>
<sequence length="122" mass="14475">MIYNETDGEEYKIRYYADIRTGKSPVRAYIKSLPPKDRAKVYKYIELLRASEGYLSEPYSKHIDGKIRELIVDFARNRHRIFYFIFIKKTIIMLHAFLKKTPQTPPGEIKKAKENYLNILKG</sequence>
<proteinExistence type="predicted"/>
<keyword evidence="1" id="KW-0812">Transmembrane</keyword>
<protein>
    <submittedName>
        <fullName evidence="2">Addiction module toxin RelE</fullName>
    </submittedName>
</protein>
<keyword evidence="1" id="KW-0472">Membrane</keyword>
<gene>
    <name evidence="2" type="ORF">COX44_01520</name>
</gene>
<evidence type="ECO:0000313" key="2">
    <source>
        <dbReference type="EMBL" id="PIP17141.1"/>
    </source>
</evidence>
<dbReference type="AlphaFoldDB" id="A0A2G9YF37"/>
<reference evidence="2 3" key="1">
    <citation type="submission" date="2017-09" db="EMBL/GenBank/DDBJ databases">
        <title>Depth-based differentiation of microbial function through sediment-hosted aquifers and enrichment of novel symbionts in the deep terrestrial subsurface.</title>
        <authorList>
            <person name="Probst A.J."/>
            <person name="Ladd B."/>
            <person name="Jarett J.K."/>
            <person name="Geller-Mcgrath D.E."/>
            <person name="Sieber C.M."/>
            <person name="Emerson J.B."/>
            <person name="Anantharaman K."/>
            <person name="Thomas B.C."/>
            <person name="Malmstrom R."/>
            <person name="Stieglmeier M."/>
            <person name="Klingl A."/>
            <person name="Woyke T."/>
            <person name="Ryan C.M."/>
            <person name="Banfield J.F."/>
        </authorList>
    </citation>
    <scope>NUCLEOTIDE SEQUENCE [LARGE SCALE GENOMIC DNA]</scope>
    <source>
        <strain evidence="2">CG23_combo_of_CG06-09_8_20_14_all_37_13</strain>
    </source>
</reference>
<dbReference type="Proteomes" id="UP000231480">
    <property type="component" value="Unassembled WGS sequence"/>
</dbReference>
<organism evidence="2 3">
    <name type="scientific">Candidatus Portnoybacteria bacterium CG23_combo_of_CG06-09_8_20_14_all_37_13</name>
    <dbReference type="NCBI Taxonomy" id="1974819"/>
    <lineage>
        <taxon>Bacteria</taxon>
        <taxon>Candidatus Portnoyibacteriota</taxon>
    </lineage>
</organism>
<dbReference type="Pfam" id="PF05973">
    <property type="entry name" value="Gp49"/>
    <property type="match status" value="1"/>
</dbReference>
<feature type="transmembrane region" description="Helical" evidence="1">
    <location>
        <begin position="81"/>
        <end position="98"/>
    </location>
</feature>
<evidence type="ECO:0000313" key="3">
    <source>
        <dbReference type="Proteomes" id="UP000231480"/>
    </source>
</evidence>
<dbReference type="InterPro" id="IPR009241">
    <property type="entry name" value="HigB-like"/>
</dbReference>
<accession>A0A2G9YF37</accession>
<keyword evidence="1" id="KW-1133">Transmembrane helix</keyword>